<proteinExistence type="inferred from homology"/>
<evidence type="ECO:0000256" key="5">
    <source>
        <dbReference type="ARBA" id="ARBA00022692"/>
    </source>
</evidence>
<accession>A0ABY3AUV6</accession>
<keyword evidence="6 8" id="KW-1133">Transmembrane helix</keyword>
<feature type="transmembrane region" description="Helical" evidence="8">
    <location>
        <begin position="12"/>
        <end position="33"/>
    </location>
</feature>
<dbReference type="InterPro" id="IPR038770">
    <property type="entry name" value="Na+/solute_symporter_sf"/>
</dbReference>
<reference evidence="9 10" key="1">
    <citation type="submission" date="2018-03" db="EMBL/GenBank/DDBJ databases">
        <title>Aerobic endospore-forming bacteria genome sequencing and assembly.</title>
        <authorList>
            <person name="Cavalcante D.A."/>
            <person name="Driks A."/>
            <person name="Putonti C."/>
            <person name="De-Souza M.T."/>
        </authorList>
    </citation>
    <scope>NUCLEOTIDE SEQUENCE [LARGE SCALE GENOMIC DNA]</scope>
    <source>
        <strain evidence="9 10">SDF0028</strain>
    </source>
</reference>
<gene>
    <name evidence="9" type="ORF">C7Y44_02030</name>
</gene>
<feature type="transmembrane region" description="Helical" evidence="8">
    <location>
        <begin position="98"/>
        <end position="115"/>
    </location>
</feature>
<keyword evidence="5 8" id="KW-0812">Transmembrane</keyword>
<keyword evidence="4" id="KW-1003">Cell membrane</keyword>
<dbReference type="Gene3D" id="1.20.1530.20">
    <property type="match status" value="1"/>
</dbReference>
<dbReference type="InterPro" id="IPR004706">
    <property type="entry name" value="Arsenical-R_Acr3"/>
</dbReference>
<evidence type="ECO:0000256" key="3">
    <source>
        <dbReference type="ARBA" id="ARBA00022448"/>
    </source>
</evidence>
<keyword evidence="7 8" id="KW-0472">Membrane</keyword>
<comment type="subcellular location">
    <subcellularLocation>
        <location evidence="1">Cell membrane</location>
        <topology evidence="1">Multi-pass membrane protein</topology>
    </subcellularLocation>
</comment>
<keyword evidence="3" id="KW-0813">Transport</keyword>
<evidence type="ECO:0000313" key="9">
    <source>
        <dbReference type="EMBL" id="TQR46469.1"/>
    </source>
</evidence>
<dbReference type="RefSeq" id="WP_142542531.1">
    <property type="nucleotide sequence ID" value="NZ_SADY01000001.1"/>
</dbReference>
<evidence type="ECO:0000256" key="6">
    <source>
        <dbReference type="ARBA" id="ARBA00022989"/>
    </source>
</evidence>
<dbReference type="PANTHER" id="PTHR43057:SF1">
    <property type="entry name" value="ARSENICAL-RESISTANCE PROTEIN 3"/>
    <property type="match status" value="1"/>
</dbReference>
<evidence type="ECO:0000256" key="2">
    <source>
        <dbReference type="ARBA" id="ARBA00010110"/>
    </source>
</evidence>
<keyword evidence="10" id="KW-1185">Reference proteome</keyword>
<feature type="transmembrane region" description="Helical" evidence="8">
    <location>
        <begin position="198"/>
        <end position="216"/>
    </location>
</feature>
<evidence type="ECO:0000256" key="1">
    <source>
        <dbReference type="ARBA" id="ARBA00004651"/>
    </source>
</evidence>
<protein>
    <submittedName>
        <fullName evidence="9">Arsenic resistance protein</fullName>
    </submittedName>
</protein>
<dbReference type="Proteomes" id="UP000316208">
    <property type="component" value="Unassembled WGS sequence"/>
</dbReference>
<dbReference type="EMBL" id="SADY01000001">
    <property type="protein sequence ID" value="TQR46469.1"/>
    <property type="molecule type" value="Genomic_DNA"/>
</dbReference>
<dbReference type="Pfam" id="PF01758">
    <property type="entry name" value="SBF"/>
    <property type="match status" value="1"/>
</dbReference>
<evidence type="ECO:0000313" key="10">
    <source>
        <dbReference type="Proteomes" id="UP000316208"/>
    </source>
</evidence>
<evidence type="ECO:0000256" key="4">
    <source>
        <dbReference type="ARBA" id="ARBA00022475"/>
    </source>
</evidence>
<comment type="similarity">
    <text evidence="2">Belongs to the arsenical resistance-3 (ACR3) (TC 2.A.59) family.</text>
</comment>
<evidence type="ECO:0000256" key="7">
    <source>
        <dbReference type="ARBA" id="ARBA00023136"/>
    </source>
</evidence>
<feature type="transmembrane region" description="Helical" evidence="8">
    <location>
        <begin position="228"/>
        <end position="251"/>
    </location>
</feature>
<dbReference type="PANTHER" id="PTHR43057">
    <property type="entry name" value="ARSENITE EFFLUX TRANSPORTER"/>
    <property type="match status" value="1"/>
</dbReference>
<feature type="transmembrane region" description="Helical" evidence="8">
    <location>
        <begin position="163"/>
        <end position="186"/>
    </location>
</feature>
<dbReference type="InterPro" id="IPR002657">
    <property type="entry name" value="BilAc:Na_symport/Acr3"/>
</dbReference>
<feature type="transmembrane region" description="Helical" evidence="8">
    <location>
        <begin position="39"/>
        <end position="58"/>
    </location>
</feature>
<organism evidence="9 10">
    <name type="scientific">Paenibacillus popilliae</name>
    <name type="common">Bacillus popilliae</name>
    <dbReference type="NCBI Taxonomy" id="78057"/>
    <lineage>
        <taxon>Bacteria</taxon>
        <taxon>Bacillati</taxon>
        <taxon>Bacillota</taxon>
        <taxon>Bacilli</taxon>
        <taxon>Bacillales</taxon>
        <taxon>Paenibacillaceae</taxon>
        <taxon>Paenibacillus</taxon>
    </lineage>
</organism>
<evidence type="ECO:0000256" key="8">
    <source>
        <dbReference type="SAM" id="Phobius"/>
    </source>
</evidence>
<feature type="transmembrane region" description="Helical" evidence="8">
    <location>
        <begin position="127"/>
        <end position="151"/>
    </location>
</feature>
<name>A0ABY3AUV6_PAEPP</name>
<comment type="caution">
    <text evidence="9">The sequence shown here is derived from an EMBL/GenBank/DDBJ whole genome shotgun (WGS) entry which is preliminary data.</text>
</comment>
<feature type="transmembrane region" description="Helical" evidence="8">
    <location>
        <begin position="70"/>
        <end position="92"/>
    </location>
</feature>
<sequence>MFSRESLEKNQIVVYAVALIVGGGVGLASPQLGGLLEPLVSFAIAVLLFSMFCQIPFLKLREALTNRHFIGVLLLVNFIFIPLLVFLLIKIFPQPGPVLIGVCLVLLTPCIDYVIVFTQLGKGNEKLILASTPILFIVQMIMLPIYLWLFIGAEASEIVRFGPFVEAFVFLIIVPLFFALLIQYVARRNIRGMKTLDFTAWLPVPLMALVLFLVIGSQMDRVVNDFHVIIAVIPIYVLFHIISPLISRIISTVFRLGPLEGRTLIFSAGTRNSLVVLPLALTLPGEMATIAASVIVTQTIIELIAELLYINVVPNFIYRDV</sequence>